<dbReference type="OrthoDB" id="1523672at2"/>
<evidence type="ECO:0000313" key="1">
    <source>
        <dbReference type="EMBL" id="PJJ84297.1"/>
    </source>
</evidence>
<comment type="caution">
    <text evidence="1">The sequence shown here is derived from an EMBL/GenBank/DDBJ whole genome shotgun (WGS) entry which is preliminary data.</text>
</comment>
<evidence type="ECO:0000313" key="2">
    <source>
        <dbReference type="Proteomes" id="UP000242687"/>
    </source>
</evidence>
<sequence>MLIKSIKITPAILFSFSLLFSYGSLKAQKLPNKQTVGIKTPANIKVDGKATEWSDQYQAYNNATEVYYTIANTDSVITLVVHATKPQVIQKVLENGITFSILKNKTTENSNNVKILFPSIRFDDCWKIMNGVGLPISGFRKMPGAPTHAAFSPDSILASQKEYSLEGANKQLTSILKDIRFIGIETIKDTVAGITPKSPYYRNFALRYEGYKYISIYNEDNIQAAIQFDDKKELTYELSFPTRYIKNNIANAAFNYDITVNARDGSRPGVVVFYEPPPNRGMAFPELFNATNLEGEYTLAK</sequence>
<reference evidence="1 2" key="1">
    <citation type="submission" date="2017-11" db="EMBL/GenBank/DDBJ databases">
        <title>Genomic Encyclopedia of Archaeal and Bacterial Type Strains, Phase II (KMG-II): From Individual Species to Whole Genera.</title>
        <authorList>
            <person name="Goeker M."/>
        </authorList>
    </citation>
    <scope>NUCLEOTIDE SEQUENCE [LARGE SCALE GENOMIC DNA]</scope>
    <source>
        <strain evidence="1 2">DSM 28175</strain>
    </source>
</reference>
<protein>
    <submittedName>
        <fullName evidence="1">Uncharacterized protein</fullName>
    </submittedName>
</protein>
<name>A0A2H9VTZ9_9SPHI</name>
<gene>
    <name evidence="1" type="ORF">CLV57_1308</name>
</gene>
<dbReference type="AlphaFoldDB" id="A0A2H9VTZ9"/>
<dbReference type="RefSeq" id="WP_100340496.1">
    <property type="nucleotide sequence ID" value="NZ_PGFJ01000001.1"/>
</dbReference>
<proteinExistence type="predicted"/>
<organism evidence="1 2">
    <name type="scientific">Mucilaginibacter auburnensis</name>
    <dbReference type="NCBI Taxonomy" id="1457233"/>
    <lineage>
        <taxon>Bacteria</taxon>
        <taxon>Pseudomonadati</taxon>
        <taxon>Bacteroidota</taxon>
        <taxon>Sphingobacteriia</taxon>
        <taxon>Sphingobacteriales</taxon>
        <taxon>Sphingobacteriaceae</taxon>
        <taxon>Mucilaginibacter</taxon>
    </lineage>
</organism>
<accession>A0A2H9VTZ9</accession>
<dbReference type="EMBL" id="PGFJ01000001">
    <property type="protein sequence ID" value="PJJ84297.1"/>
    <property type="molecule type" value="Genomic_DNA"/>
</dbReference>
<dbReference type="Proteomes" id="UP000242687">
    <property type="component" value="Unassembled WGS sequence"/>
</dbReference>
<keyword evidence="2" id="KW-1185">Reference proteome</keyword>